<dbReference type="KEGG" id="ccoe:CETAM_04475"/>
<feature type="region of interest" description="Disordered" evidence="1">
    <location>
        <begin position="35"/>
        <end position="55"/>
    </location>
</feature>
<keyword evidence="2" id="KW-0812">Transmembrane</keyword>
<evidence type="ECO:0000313" key="4">
    <source>
        <dbReference type="Proteomes" id="UP000425178"/>
    </source>
</evidence>
<reference evidence="3 4" key="1">
    <citation type="journal article" date="2021" name="Int. J. Syst. Evol. Microbiol.">
        <title>Classification of three corynebacterial strains isolated from a small paddock in North Rhine-Westphalia: proposal of &lt;i&gt;Corynebacterium kalinowskii&lt;/i&gt; sp. nov., &lt;i&gt;Corynebacterium comes&lt;/i&gt; sp. nov. and &lt;i&gt;Corynebacterium occultum&lt;/i&gt; sp. nov.</title>
        <authorList>
            <person name="Schaffert L."/>
            <person name="Ruwe M."/>
            <person name="Milse J."/>
            <person name="Hanuschka K."/>
            <person name="Ortseifen V."/>
            <person name="Droste J."/>
            <person name="Brandt D."/>
            <person name="Schl L."/>
            <person name="Kutter Y."/>
            <person name="Vinke S."/>
            <person name="Vieh P."/>
            <person name="Jacob L."/>
            <person name="L N.C."/>
            <person name="Schulte-Berndt E."/>
            <person name="Hain C."/>
            <person name="Linder M."/>
            <person name="Schmidt P."/>
            <person name="Wollenschl L."/>
            <person name="Luttermann T."/>
            <person name="Thieme E."/>
            <person name="Hassa J."/>
            <person name="Haak M."/>
            <person name="Wittchen M."/>
            <person name="Mentz A."/>
            <person name="Persicke M."/>
            <person name="Busche T."/>
            <person name="R C."/>
        </authorList>
    </citation>
    <scope>NUCLEOTIDE SEQUENCE [LARGE SCALE GENOMIC DNA]</scope>
    <source>
        <strain evidence="3 4">2019</strain>
    </source>
</reference>
<dbReference type="InterPro" id="IPR031596">
    <property type="entry name" value="MaAIMP_sms"/>
</dbReference>
<keyword evidence="2" id="KW-0472">Membrane</keyword>
<protein>
    <recommendedName>
        <fullName evidence="5">Methionine/alanine importer small subunit</fullName>
    </recommendedName>
</protein>
<evidence type="ECO:0000256" key="1">
    <source>
        <dbReference type="SAM" id="MobiDB-lite"/>
    </source>
</evidence>
<dbReference type="NCBIfam" id="NF033493">
    <property type="entry name" value="MetS_like_NSS"/>
    <property type="match status" value="1"/>
</dbReference>
<keyword evidence="2" id="KW-1133">Transmembrane helix</keyword>
<gene>
    <name evidence="3" type="ORF">CETAM_04475</name>
</gene>
<dbReference type="Proteomes" id="UP000425178">
    <property type="component" value="Chromosome"/>
</dbReference>
<dbReference type="NCBIfam" id="NF033494">
    <property type="entry name" value="NSS_import_MetS"/>
    <property type="match status" value="1"/>
</dbReference>
<accession>A0A6B8VZP4</accession>
<proteinExistence type="predicted"/>
<dbReference type="AlphaFoldDB" id="A0A6B8VZP4"/>
<dbReference type="EMBL" id="CP046453">
    <property type="protein sequence ID" value="QGU04166.1"/>
    <property type="molecule type" value="Genomic_DNA"/>
</dbReference>
<evidence type="ECO:0000256" key="2">
    <source>
        <dbReference type="SAM" id="Phobius"/>
    </source>
</evidence>
<dbReference type="Pfam" id="PF16951">
    <property type="entry name" value="MaAIMP_sms"/>
    <property type="match status" value="1"/>
</dbReference>
<organism evidence="3 4">
    <name type="scientific">Corynebacterium comes</name>
    <dbReference type="NCBI Taxonomy" id="2675218"/>
    <lineage>
        <taxon>Bacteria</taxon>
        <taxon>Bacillati</taxon>
        <taxon>Actinomycetota</taxon>
        <taxon>Actinomycetes</taxon>
        <taxon>Mycobacteriales</taxon>
        <taxon>Corynebacteriaceae</taxon>
        <taxon>Corynebacterium</taxon>
    </lineage>
</organism>
<name>A0A6B8VZP4_9CORY</name>
<dbReference type="RefSeq" id="WP_156227347.1">
    <property type="nucleotide sequence ID" value="NZ_CP046453.1"/>
</dbReference>
<sequence length="55" mass="5971">MSGIAIMMMVLFIIVIWGGLIISALHLIKNPDDHSGDLGHSEHSTNARLAGLEHH</sequence>
<evidence type="ECO:0000313" key="3">
    <source>
        <dbReference type="EMBL" id="QGU04166.1"/>
    </source>
</evidence>
<feature type="transmembrane region" description="Helical" evidence="2">
    <location>
        <begin position="6"/>
        <end position="28"/>
    </location>
</feature>
<keyword evidence="4" id="KW-1185">Reference proteome</keyword>
<evidence type="ECO:0008006" key="5">
    <source>
        <dbReference type="Google" id="ProtNLM"/>
    </source>
</evidence>